<dbReference type="Pfam" id="PF07963">
    <property type="entry name" value="N_methyl"/>
    <property type="match status" value="1"/>
</dbReference>
<comment type="caution">
    <text evidence="2">The sequence shown here is derived from an EMBL/GenBank/DDBJ whole genome shotgun (WGS) entry which is preliminary data.</text>
</comment>
<dbReference type="InterPro" id="IPR012902">
    <property type="entry name" value="N_methyl_site"/>
</dbReference>
<dbReference type="NCBIfam" id="TIGR02532">
    <property type="entry name" value="IV_pilin_GFxxxE"/>
    <property type="match status" value="1"/>
</dbReference>
<gene>
    <name evidence="2" type="ORF">CAMSH0001_1508</name>
</gene>
<dbReference type="PROSITE" id="PS00409">
    <property type="entry name" value="PROKAR_NTER_METHYL"/>
    <property type="match status" value="1"/>
</dbReference>
<sequence>MVRAKKGFSLIELILAIVIMGLTMAVVPNVFSRVSENNSLAIIQETVMDAKTRLAIISTAAWSCTGRGDFQRLSTPIFGNLANFYTRNGIPQEGRRIFSNIARTGVACSPWENRTGVLNSFNGRRTQIISAAGYDRDSIITANLVSNVNLSRNMSGAADNDVREIAVTATTQNTRGQGNGHQIILRAYSANIGDAPVILTKVW</sequence>
<dbReference type="OrthoDB" id="5363742at2"/>
<name>C6RCS2_9BACT</name>
<evidence type="ECO:0000313" key="2">
    <source>
        <dbReference type="EMBL" id="EET80780.1"/>
    </source>
</evidence>
<evidence type="ECO:0000256" key="1">
    <source>
        <dbReference type="SAM" id="Phobius"/>
    </source>
</evidence>
<feature type="transmembrane region" description="Helical" evidence="1">
    <location>
        <begin position="7"/>
        <end position="31"/>
    </location>
</feature>
<organism evidence="2 3">
    <name type="scientific">Campylobacter showae RM3277</name>
    <dbReference type="NCBI Taxonomy" id="553219"/>
    <lineage>
        <taxon>Bacteria</taxon>
        <taxon>Pseudomonadati</taxon>
        <taxon>Campylobacterota</taxon>
        <taxon>Epsilonproteobacteria</taxon>
        <taxon>Campylobacterales</taxon>
        <taxon>Campylobacteraceae</taxon>
        <taxon>Campylobacter</taxon>
    </lineage>
</organism>
<dbReference type="AlphaFoldDB" id="C6RCS2"/>
<keyword evidence="1" id="KW-0812">Transmembrane</keyword>
<dbReference type="GeneID" id="60990149"/>
<dbReference type="EMBL" id="ACVQ01000003">
    <property type="protein sequence ID" value="EET80780.1"/>
    <property type="molecule type" value="Genomic_DNA"/>
</dbReference>
<reference evidence="2 3" key="1">
    <citation type="submission" date="2009-07" db="EMBL/GenBank/DDBJ databases">
        <authorList>
            <person name="Madupu R."/>
            <person name="Sebastian Y."/>
            <person name="Durkin A.S."/>
            <person name="Torralba M."/>
            <person name="Methe B."/>
            <person name="Sutton G.G."/>
            <person name="Strausberg R.L."/>
            <person name="Nelson K.E."/>
        </authorList>
    </citation>
    <scope>NUCLEOTIDE SEQUENCE [LARGE SCALE GENOMIC DNA]</scope>
    <source>
        <strain evidence="2 3">RM3277</strain>
    </source>
</reference>
<dbReference type="RefSeq" id="WP_002946394.1">
    <property type="nucleotide sequence ID" value="NZ_ACVQ01000003.1"/>
</dbReference>
<dbReference type="STRING" id="553219.CAMSH0001_1508"/>
<proteinExistence type="predicted"/>
<evidence type="ECO:0000313" key="3">
    <source>
        <dbReference type="Proteomes" id="UP000003107"/>
    </source>
</evidence>
<accession>C6RCS2</accession>
<keyword evidence="3" id="KW-1185">Reference proteome</keyword>
<keyword evidence="1" id="KW-1133">Transmembrane helix</keyword>
<keyword evidence="1" id="KW-0472">Membrane</keyword>
<protein>
    <submittedName>
        <fullName evidence="2">Prepilin-type cleavage/methylation N-terminal domain protein</fullName>
    </submittedName>
</protein>
<dbReference type="Proteomes" id="UP000003107">
    <property type="component" value="Unassembled WGS sequence"/>
</dbReference>